<protein>
    <submittedName>
        <fullName evidence="4">P17/29C-like protein DDB_G0287399</fullName>
    </submittedName>
</protein>
<evidence type="ECO:0000313" key="3">
    <source>
        <dbReference type="Proteomes" id="UP000270296"/>
    </source>
</evidence>
<reference evidence="2 3" key="2">
    <citation type="submission" date="2018-11" db="EMBL/GenBank/DDBJ databases">
        <authorList>
            <consortium name="Pathogen Informatics"/>
        </authorList>
    </citation>
    <scope>NUCLEOTIDE SEQUENCE [LARGE SCALE GENOMIC DNA]</scope>
</reference>
<reference evidence="4" key="1">
    <citation type="submission" date="2016-06" db="UniProtKB">
        <authorList>
            <consortium name="WormBaseParasite"/>
        </authorList>
    </citation>
    <scope>IDENTIFICATION</scope>
</reference>
<accession>A0A183I987</accession>
<dbReference type="EMBL" id="UZAM01000308">
    <property type="protein sequence ID" value="VDO80433.1"/>
    <property type="molecule type" value="Genomic_DNA"/>
</dbReference>
<organism evidence="4">
    <name type="scientific">Soboliphyme baturini</name>
    <dbReference type="NCBI Taxonomy" id="241478"/>
    <lineage>
        <taxon>Eukaryota</taxon>
        <taxon>Metazoa</taxon>
        <taxon>Ecdysozoa</taxon>
        <taxon>Nematoda</taxon>
        <taxon>Enoplea</taxon>
        <taxon>Dorylaimia</taxon>
        <taxon>Dioctophymatida</taxon>
        <taxon>Dioctophymatoidea</taxon>
        <taxon>Soboliphymatidae</taxon>
        <taxon>Soboliphyme</taxon>
    </lineage>
</organism>
<keyword evidence="3" id="KW-1185">Reference proteome</keyword>
<dbReference type="Proteomes" id="UP000270296">
    <property type="component" value="Unassembled WGS sequence"/>
</dbReference>
<feature type="compositionally biased region" description="Basic and acidic residues" evidence="1">
    <location>
        <begin position="148"/>
        <end position="157"/>
    </location>
</feature>
<dbReference type="WBParaSite" id="SBAD_0000019301-mRNA-1">
    <property type="protein sequence ID" value="SBAD_0000019301-mRNA-1"/>
    <property type="gene ID" value="SBAD_0000019301"/>
</dbReference>
<dbReference type="AlphaFoldDB" id="A0A183I987"/>
<evidence type="ECO:0000313" key="4">
    <source>
        <dbReference type="WBParaSite" id="SBAD_0000019301-mRNA-1"/>
    </source>
</evidence>
<evidence type="ECO:0000256" key="1">
    <source>
        <dbReference type="SAM" id="MobiDB-lite"/>
    </source>
</evidence>
<proteinExistence type="predicted"/>
<gene>
    <name evidence="2" type="ORF">SBAD_LOCUS181</name>
</gene>
<name>A0A183I987_9BILA</name>
<feature type="compositionally biased region" description="Low complexity" evidence="1">
    <location>
        <begin position="163"/>
        <end position="175"/>
    </location>
</feature>
<feature type="compositionally biased region" description="Low complexity" evidence="1">
    <location>
        <begin position="114"/>
        <end position="133"/>
    </location>
</feature>
<sequence>MYLATGVGELSALYPNSSAVAGSSGTVVRNGISATSQPSGTTNSSLTAKPVLGCAESNSKSAAASKFLSQQSSAPAKSGSVVATKKPTNVVSARGKVILNLGDALCETGGGSEMSGSVSSTAAPRTSLSSASSSGGGSGLKFAAISEKVAEPERRGDTGSGGQTATSTASSGIKNASSWSALAKASASSFSNTTLKSSAMDSFEQFKKQAKEKEERVNRF</sequence>
<evidence type="ECO:0000313" key="2">
    <source>
        <dbReference type="EMBL" id="VDO80433.1"/>
    </source>
</evidence>
<feature type="region of interest" description="Disordered" evidence="1">
    <location>
        <begin position="110"/>
        <end position="175"/>
    </location>
</feature>